<organism evidence="2 3">
    <name type="scientific">Halomarina halobia</name>
    <dbReference type="NCBI Taxonomy" id="3033386"/>
    <lineage>
        <taxon>Archaea</taxon>
        <taxon>Methanobacteriati</taxon>
        <taxon>Methanobacteriota</taxon>
        <taxon>Stenosarchaea group</taxon>
        <taxon>Halobacteria</taxon>
        <taxon>Halobacteriales</taxon>
        <taxon>Natronomonadaceae</taxon>
        <taxon>Halomarina</taxon>
    </lineage>
</organism>
<dbReference type="NCBIfam" id="NF037995">
    <property type="entry name" value="TRAP_S1"/>
    <property type="match status" value="1"/>
</dbReference>
<dbReference type="RefSeq" id="WP_276306550.1">
    <property type="nucleotide sequence ID" value="NZ_CP119993.1"/>
</dbReference>
<dbReference type="GeneID" id="79317200"/>
<dbReference type="PANTHER" id="PTHR33376:SF5">
    <property type="entry name" value="EXTRACYTOPLASMIC SOLUTE RECEPTOR PROTEIN"/>
    <property type="match status" value="1"/>
</dbReference>
<dbReference type="EMBL" id="JBHTBF010000003">
    <property type="protein sequence ID" value="MFC7318611.1"/>
    <property type="molecule type" value="Genomic_DNA"/>
</dbReference>
<dbReference type="AlphaFoldDB" id="A0ABD6AEH0"/>
<dbReference type="PROSITE" id="PS51257">
    <property type="entry name" value="PROKAR_LIPOPROTEIN"/>
    <property type="match status" value="1"/>
</dbReference>
<keyword evidence="3" id="KW-1185">Reference proteome</keyword>
<name>A0ABD6AEH0_9EURY</name>
<dbReference type="InterPro" id="IPR038404">
    <property type="entry name" value="TRAP_DctP_sf"/>
</dbReference>
<sequence length="371" mass="40805">MAKQGITRSRREALKRIAGAGSVGLVGFSGCIGTEGDGGTNGSSGGKSDATLKFALSGNQQSAHYKGAELLAETVNEKSDGRLQLDVICCQKAGGPPEIAKSVQQGTLDMGLSAVNNLAGLTSAWLFVQLPYLWKDHRNLYSFFNEADVVKQINENAYENLNNIRIKAYWGSNGGSMRHLHLTSNAGLKVPSDASGQKIRVTESPIEKSTVGAWGFSPSPVAWSETVPAMKQGVVDGIHIHYWWLYDSGMYKQIQYTVETATQDSPAVLYVNRGTWDGLSEDLRNVLDESLDEVTPKQIEMDLKQGKTGKQRIKEEHPDIEIYQPSDNEMEEWQRVTSGVYEEWLGKKGVEEEVVKKALEFQDYTPPGVNL</sequence>
<evidence type="ECO:0000313" key="3">
    <source>
        <dbReference type="Proteomes" id="UP001596547"/>
    </source>
</evidence>
<reference evidence="2 3" key="1">
    <citation type="journal article" date="2019" name="Int. J. Syst. Evol. Microbiol.">
        <title>The Global Catalogue of Microorganisms (GCM) 10K type strain sequencing project: providing services to taxonomists for standard genome sequencing and annotation.</title>
        <authorList>
            <consortium name="The Broad Institute Genomics Platform"/>
            <consortium name="The Broad Institute Genome Sequencing Center for Infectious Disease"/>
            <person name="Wu L."/>
            <person name="Ma J."/>
        </authorList>
    </citation>
    <scope>NUCLEOTIDE SEQUENCE [LARGE SCALE GENOMIC DNA]</scope>
    <source>
        <strain evidence="2 3">PSR21</strain>
    </source>
</reference>
<comment type="caution">
    <text evidence="2">The sequence shown here is derived from an EMBL/GenBank/DDBJ whole genome shotgun (WGS) entry which is preliminary data.</text>
</comment>
<protein>
    <submittedName>
        <fullName evidence="2">TRAP transporter substrate-binding protein</fullName>
    </submittedName>
</protein>
<dbReference type="Gene3D" id="3.40.190.170">
    <property type="entry name" value="Bacterial extracellular solute-binding protein, family 7"/>
    <property type="match status" value="1"/>
</dbReference>
<evidence type="ECO:0000313" key="2">
    <source>
        <dbReference type="EMBL" id="MFC7318611.1"/>
    </source>
</evidence>
<accession>A0ABD6AEH0</accession>
<dbReference type="InterPro" id="IPR018389">
    <property type="entry name" value="DctP_fam"/>
</dbReference>
<dbReference type="Pfam" id="PF03480">
    <property type="entry name" value="DctP"/>
    <property type="match status" value="1"/>
</dbReference>
<evidence type="ECO:0000256" key="1">
    <source>
        <dbReference type="ARBA" id="ARBA00022729"/>
    </source>
</evidence>
<dbReference type="CDD" id="cd13603">
    <property type="entry name" value="PBP2_TRAP_Siap_TeaA_like"/>
    <property type="match status" value="1"/>
</dbReference>
<proteinExistence type="predicted"/>
<keyword evidence="1" id="KW-0732">Signal</keyword>
<dbReference type="PANTHER" id="PTHR33376">
    <property type="match status" value="1"/>
</dbReference>
<gene>
    <name evidence="2" type="ORF">ACFQPE_17700</name>
</gene>
<dbReference type="Proteomes" id="UP001596547">
    <property type="component" value="Unassembled WGS sequence"/>
</dbReference>